<accession>A0AAE0VIH3</accession>
<dbReference type="SUPFAM" id="SSF54001">
    <property type="entry name" value="Cysteine proteinases"/>
    <property type="match status" value="1"/>
</dbReference>
<comment type="caution">
    <text evidence="10">The sequence shown here is derived from an EMBL/GenBank/DDBJ whole genome shotgun (WGS) entry which is preliminary data.</text>
</comment>
<dbReference type="PROSITE" id="PS00639">
    <property type="entry name" value="THIOL_PROTEASE_HIS"/>
    <property type="match status" value="1"/>
</dbReference>
<dbReference type="InterPro" id="IPR025660">
    <property type="entry name" value="Pept_his_AS"/>
</dbReference>
<dbReference type="Proteomes" id="UP001195483">
    <property type="component" value="Unassembled WGS sequence"/>
</dbReference>
<dbReference type="Pfam" id="PF08246">
    <property type="entry name" value="Inhibitor_I29"/>
    <property type="match status" value="1"/>
</dbReference>
<proteinExistence type="inferred from homology"/>
<dbReference type="InterPro" id="IPR013128">
    <property type="entry name" value="Peptidase_C1A"/>
</dbReference>
<feature type="domain" description="Peptidase C1A papain C-terminal" evidence="8">
    <location>
        <begin position="144"/>
        <end position="357"/>
    </location>
</feature>
<evidence type="ECO:0000256" key="6">
    <source>
        <dbReference type="ARBA" id="ARBA00023157"/>
    </source>
</evidence>
<evidence type="ECO:0000313" key="11">
    <source>
        <dbReference type="Proteomes" id="UP001195483"/>
    </source>
</evidence>
<feature type="signal peptide" evidence="7">
    <location>
        <begin position="1"/>
        <end position="25"/>
    </location>
</feature>
<keyword evidence="5" id="KW-0865">Zymogen</keyword>
<evidence type="ECO:0000256" key="3">
    <source>
        <dbReference type="ARBA" id="ARBA00022801"/>
    </source>
</evidence>
<evidence type="ECO:0000256" key="2">
    <source>
        <dbReference type="ARBA" id="ARBA00022670"/>
    </source>
</evidence>
<evidence type="ECO:0000256" key="5">
    <source>
        <dbReference type="ARBA" id="ARBA00023145"/>
    </source>
</evidence>
<dbReference type="CDD" id="cd02248">
    <property type="entry name" value="Peptidase_C1A"/>
    <property type="match status" value="1"/>
</dbReference>
<reference evidence="10" key="1">
    <citation type="journal article" date="2021" name="Genome Biol. Evol.">
        <title>A High-Quality Reference Genome for a Parasitic Bivalve with Doubly Uniparental Inheritance (Bivalvia: Unionida).</title>
        <authorList>
            <person name="Smith C.H."/>
        </authorList>
    </citation>
    <scope>NUCLEOTIDE SEQUENCE</scope>
    <source>
        <strain evidence="10">CHS0354</strain>
    </source>
</reference>
<organism evidence="10 11">
    <name type="scientific">Potamilus streckersoni</name>
    <dbReference type="NCBI Taxonomy" id="2493646"/>
    <lineage>
        <taxon>Eukaryota</taxon>
        <taxon>Metazoa</taxon>
        <taxon>Spiralia</taxon>
        <taxon>Lophotrochozoa</taxon>
        <taxon>Mollusca</taxon>
        <taxon>Bivalvia</taxon>
        <taxon>Autobranchia</taxon>
        <taxon>Heteroconchia</taxon>
        <taxon>Palaeoheterodonta</taxon>
        <taxon>Unionida</taxon>
        <taxon>Unionoidea</taxon>
        <taxon>Unionidae</taxon>
        <taxon>Ambleminae</taxon>
        <taxon>Lampsilini</taxon>
        <taxon>Potamilus</taxon>
    </lineage>
</organism>
<reference evidence="10" key="3">
    <citation type="submission" date="2023-05" db="EMBL/GenBank/DDBJ databases">
        <authorList>
            <person name="Smith C.H."/>
        </authorList>
    </citation>
    <scope>NUCLEOTIDE SEQUENCE</scope>
    <source>
        <strain evidence="10">CHS0354</strain>
        <tissue evidence="10">Mantle</tissue>
    </source>
</reference>
<evidence type="ECO:0000259" key="8">
    <source>
        <dbReference type="SMART" id="SM00645"/>
    </source>
</evidence>
<keyword evidence="4" id="KW-0788">Thiol protease</keyword>
<dbReference type="InterPro" id="IPR039417">
    <property type="entry name" value="Peptidase_C1A_papain-like"/>
</dbReference>
<dbReference type="InterPro" id="IPR000668">
    <property type="entry name" value="Peptidase_C1A_C"/>
</dbReference>
<feature type="chain" id="PRO_5042271851" description="Cathepsin L" evidence="7">
    <location>
        <begin position="26"/>
        <end position="358"/>
    </location>
</feature>
<dbReference type="SMART" id="SM00848">
    <property type="entry name" value="Inhibitor_I29"/>
    <property type="match status" value="1"/>
</dbReference>
<feature type="domain" description="Cathepsin propeptide inhibitor" evidence="9">
    <location>
        <begin position="56"/>
        <end position="116"/>
    </location>
</feature>
<keyword evidence="7" id="KW-0732">Signal</keyword>
<dbReference type="InterPro" id="IPR013201">
    <property type="entry name" value="Prot_inhib_I29"/>
</dbReference>
<sequence length="358" mass="39870">MKFCECGSMMFSLIFLPMLASSVLSASGPEFISWFETVKMRNKTIRLSYKPYENTWFQYKKDYGKSYPETDVDELRYTIFVSNLKLIEEHNARYVMGEESYYVGINQFAGMTEKEFSEMLGLVVQNDTEVNGRCSSYLPAENVVPDAIDWRQKGFVTPVKGQGHCGSCWAFSTTGSLEGQYFRKTKKLVSLSEQQLVDCSGKFGNHGCSGGLMSNAFAYIKYFGGLESEQDYHYVGKDQICNASKSKVVATCLGCAYVKKGSESSLKSAVGEVGPVSVAIYAGPKFIRYKGGVYDDPSCTARVNHGVLVVGYGTDAGKDYWLVKNSWGTGWGENGYIRMVRNKSNQCRIADMGIYPLV</sequence>
<dbReference type="FunFam" id="3.90.70.10:FF:000006">
    <property type="entry name" value="Cathepsin S"/>
    <property type="match status" value="1"/>
</dbReference>
<dbReference type="InterPro" id="IPR025661">
    <property type="entry name" value="Pept_asp_AS"/>
</dbReference>
<dbReference type="SMART" id="SM00645">
    <property type="entry name" value="Pept_C1"/>
    <property type="match status" value="1"/>
</dbReference>
<evidence type="ECO:0000256" key="4">
    <source>
        <dbReference type="ARBA" id="ARBA00022807"/>
    </source>
</evidence>
<dbReference type="PANTHER" id="PTHR12411">
    <property type="entry name" value="CYSTEINE PROTEASE FAMILY C1-RELATED"/>
    <property type="match status" value="1"/>
</dbReference>
<dbReference type="InterPro" id="IPR000169">
    <property type="entry name" value="Pept_cys_AS"/>
</dbReference>
<dbReference type="GO" id="GO:0006508">
    <property type="term" value="P:proteolysis"/>
    <property type="evidence" value="ECO:0007669"/>
    <property type="project" value="UniProtKB-KW"/>
</dbReference>
<comment type="similarity">
    <text evidence="1">Belongs to the peptidase C1 family.</text>
</comment>
<reference evidence="10" key="2">
    <citation type="journal article" date="2021" name="Genome Biol. Evol.">
        <title>Developing a high-quality reference genome for a parasitic bivalve with doubly uniparental inheritance (Bivalvia: Unionida).</title>
        <authorList>
            <person name="Smith C.H."/>
        </authorList>
    </citation>
    <scope>NUCLEOTIDE SEQUENCE</scope>
    <source>
        <strain evidence="10">CHS0354</strain>
        <tissue evidence="10">Mantle</tissue>
    </source>
</reference>
<keyword evidence="6" id="KW-1015">Disulfide bond</keyword>
<evidence type="ECO:0000313" key="10">
    <source>
        <dbReference type="EMBL" id="KAK3578866.1"/>
    </source>
</evidence>
<evidence type="ECO:0000256" key="1">
    <source>
        <dbReference type="ARBA" id="ARBA00008455"/>
    </source>
</evidence>
<evidence type="ECO:0008006" key="12">
    <source>
        <dbReference type="Google" id="ProtNLM"/>
    </source>
</evidence>
<dbReference type="GO" id="GO:0008234">
    <property type="term" value="F:cysteine-type peptidase activity"/>
    <property type="evidence" value="ECO:0007669"/>
    <property type="project" value="UniProtKB-KW"/>
</dbReference>
<dbReference type="EMBL" id="JAEAOA010000640">
    <property type="protein sequence ID" value="KAK3578866.1"/>
    <property type="molecule type" value="Genomic_DNA"/>
</dbReference>
<dbReference type="AlphaFoldDB" id="A0AAE0VIH3"/>
<gene>
    <name evidence="10" type="ORF">CHS0354_010226</name>
</gene>
<dbReference type="PROSITE" id="PS00640">
    <property type="entry name" value="THIOL_PROTEASE_ASN"/>
    <property type="match status" value="1"/>
</dbReference>
<dbReference type="PRINTS" id="PR00705">
    <property type="entry name" value="PAPAIN"/>
</dbReference>
<evidence type="ECO:0000259" key="9">
    <source>
        <dbReference type="SMART" id="SM00848"/>
    </source>
</evidence>
<keyword evidence="2" id="KW-0645">Protease</keyword>
<dbReference type="PROSITE" id="PS00139">
    <property type="entry name" value="THIOL_PROTEASE_CYS"/>
    <property type="match status" value="1"/>
</dbReference>
<keyword evidence="3" id="KW-0378">Hydrolase</keyword>
<keyword evidence="11" id="KW-1185">Reference proteome</keyword>
<evidence type="ECO:0000256" key="7">
    <source>
        <dbReference type="SAM" id="SignalP"/>
    </source>
</evidence>
<dbReference type="Gene3D" id="3.90.70.10">
    <property type="entry name" value="Cysteine proteinases"/>
    <property type="match status" value="1"/>
</dbReference>
<dbReference type="InterPro" id="IPR038765">
    <property type="entry name" value="Papain-like_cys_pep_sf"/>
</dbReference>
<protein>
    <recommendedName>
        <fullName evidence="12">Cathepsin L</fullName>
    </recommendedName>
</protein>
<name>A0AAE0VIH3_9BIVA</name>
<dbReference type="Pfam" id="PF00112">
    <property type="entry name" value="Peptidase_C1"/>
    <property type="match status" value="1"/>
</dbReference>